<evidence type="ECO:0000313" key="3">
    <source>
        <dbReference type="Proteomes" id="UP001370490"/>
    </source>
</evidence>
<comment type="caution">
    <text evidence="2">The sequence shown here is derived from an EMBL/GenBank/DDBJ whole genome shotgun (WGS) entry which is preliminary data.</text>
</comment>
<reference evidence="2 3" key="1">
    <citation type="submission" date="2023-12" db="EMBL/GenBank/DDBJ databases">
        <title>A high-quality genome assembly for Dillenia turbinata (Dilleniales).</title>
        <authorList>
            <person name="Chanderbali A."/>
        </authorList>
    </citation>
    <scope>NUCLEOTIDE SEQUENCE [LARGE SCALE GENOMIC DNA]</scope>
    <source>
        <strain evidence="2">LSX21</strain>
        <tissue evidence="2">Leaf</tissue>
    </source>
</reference>
<proteinExistence type="predicted"/>
<name>A0AAN8ZJ47_9MAGN</name>
<dbReference type="AlphaFoldDB" id="A0AAN8ZJ47"/>
<evidence type="ECO:0000256" key="1">
    <source>
        <dbReference type="SAM" id="MobiDB-lite"/>
    </source>
</evidence>
<keyword evidence="3" id="KW-1185">Reference proteome</keyword>
<organism evidence="2 3">
    <name type="scientific">Dillenia turbinata</name>
    <dbReference type="NCBI Taxonomy" id="194707"/>
    <lineage>
        <taxon>Eukaryota</taxon>
        <taxon>Viridiplantae</taxon>
        <taxon>Streptophyta</taxon>
        <taxon>Embryophyta</taxon>
        <taxon>Tracheophyta</taxon>
        <taxon>Spermatophyta</taxon>
        <taxon>Magnoliopsida</taxon>
        <taxon>eudicotyledons</taxon>
        <taxon>Gunneridae</taxon>
        <taxon>Pentapetalae</taxon>
        <taxon>Dilleniales</taxon>
        <taxon>Dilleniaceae</taxon>
        <taxon>Dillenia</taxon>
    </lineage>
</organism>
<gene>
    <name evidence="2" type="ORF">RJ641_033165</name>
</gene>
<dbReference type="EMBL" id="JBAMMX010000007">
    <property type="protein sequence ID" value="KAK6936135.1"/>
    <property type="molecule type" value="Genomic_DNA"/>
</dbReference>
<sequence length="60" mass="6514">MFGGKPLHMAPAQRKEDSISTSCTSQAYGGPENVGYSYRKGWHPQILPSSSTLLMNVDEG</sequence>
<protein>
    <submittedName>
        <fullName evidence="2">Uncharacterized protein</fullName>
    </submittedName>
</protein>
<evidence type="ECO:0000313" key="2">
    <source>
        <dbReference type="EMBL" id="KAK6936135.1"/>
    </source>
</evidence>
<dbReference type="Proteomes" id="UP001370490">
    <property type="component" value="Unassembled WGS sequence"/>
</dbReference>
<feature type="region of interest" description="Disordered" evidence="1">
    <location>
        <begin position="1"/>
        <end position="26"/>
    </location>
</feature>
<accession>A0AAN8ZJ47</accession>